<dbReference type="GO" id="GO:0019877">
    <property type="term" value="P:diaminopimelate biosynthetic process"/>
    <property type="evidence" value="ECO:0007669"/>
    <property type="project" value="UniProtKB-ARBA"/>
</dbReference>
<evidence type="ECO:0000259" key="3">
    <source>
        <dbReference type="Pfam" id="PF07687"/>
    </source>
</evidence>
<keyword evidence="5" id="KW-1185">Reference proteome</keyword>
<dbReference type="InterPro" id="IPR002933">
    <property type="entry name" value="Peptidase_M20"/>
</dbReference>
<feature type="binding site" evidence="2">
    <location>
        <position position="144"/>
    </location>
    <ligand>
        <name>Mn(2+)</name>
        <dbReference type="ChEBI" id="CHEBI:29035"/>
        <label>2</label>
    </ligand>
</feature>
<reference evidence="4 5" key="1">
    <citation type="submission" date="2020-08" db="EMBL/GenBank/DDBJ databases">
        <title>Genomic Encyclopedia of Type Strains, Phase IV (KMG-IV): sequencing the most valuable type-strain genomes for metagenomic binning, comparative biology and taxonomic classification.</title>
        <authorList>
            <person name="Goeker M."/>
        </authorList>
    </citation>
    <scope>NUCLEOTIDE SEQUENCE [LARGE SCALE GENOMIC DNA]</scope>
    <source>
        <strain evidence="4 5">DSM 19612</strain>
    </source>
</reference>
<organism evidence="4 5">
    <name type="scientific">Salirhabdus euzebyi</name>
    <dbReference type="NCBI Taxonomy" id="394506"/>
    <lineage>
        <taxon>Bacteria</taxon>
        <taxon>Bacillati</taxon>
        <taxon>Bacillota</taxon>
        <taxon>Bacilli</taxon>
        <taxon>Bacillales</taxon>
        <taxon>Bacillaceae</taxon>
        <taxon>Salirhabdus</taxon>
    </lineage>
</organism>
<keyword evidence="2" id="KW-0464">Manganese</keyword>
<protein>
    <submittedName>
        <fullName evidence="4">Amidohydrolase</fullName>
    </submittedName>
</protein>
<evidence type="ECO:0000313" key="5">
    <source>
        <dbReference type="Proteomes" id="UP000581688"/>
    </source>
</evidence>
<dbReference type="SUPFAM" id="SSF53187">
    <property type="entry name" value="Zn-dependent exopeptidases"/>
    <property type="match status" value="1"/>
</dbReference>
<dbReference type="PANTHER" id="PTHR11014">
    <property type="entry name" value="PEPTIDASE M20 FAMILY MEMBER"/>
    <property type="match status" value="1"/>
</dbReference>
<dbReference type="EMBL" id="JACHGH010000005">
    <property type="protein sequence ID" value="MBB6453498.1"/>
    <property type="molecule type" value="Genomic_DNA"/>
</dbReference>
<feature type="binding site" evidence="2">
    <location>
        <position position="106"/>
    </location>
    <ligand>
        <name>Mn(2+)</name>
        <dbReference type="ChEBI" id="CHEBI:29035"/>
        <label>2</label>
    </ligand>
</feature>
<comment type="caution">
    <text evidence="4">The sequence shown here is derived from an EMBL/GenBank/DDBJ whole genome shotgun (WGS) entry which is preliminary data.</text>
</comment>
<dbReference type="PIRSF" id="PIRSF005962">
    <property type="entry name" value="Pept_M20D_amidohydro"/>
    <property type="match status" value="1"/>
</dbReference>
<dbReference type="GO" id="GO:0050118">
    <property type="term" value="F:N-acetyldiaminopimelate deacetylase activity"/>
    <property type="evidence" value="ECO:0007669"/>
    <property type="project" value="UniProtKB-ARBA"/>
</dbReference>
<accession>A0A841Q531</accession>
<evidence type="ECO:0000256" key="2">
    <source>
        <dbReference type="PIRSR" id="PIRSR005962-1"/>
    </source>
</evidence>
<dbReference type="RefSeq" id="WP_246199983.1">
    <property type="nucleotide sequence ID" value="NZ_CADDWK010000006.1"/>
</dbReference>
<dbReference type="Gene3D" id="3.40.630.10">
    <property type="entry name" value="Zn peptidases"/>
    <property type="match status" value="1"/>
</dbReference>
<dbReference type="GO" id="GO:0046872">
    <property type="term" value="F:metal ion binding"/>
    <property type="evidence" value="ECO:0007669"/>
    <property type="project" value="UniProtKB-KW"/>
</dbReference>
<gene>
    <name evidence="4" type="ORF">HNQ94_001947</name>
</gene>
<feature type="binding site" evidence="2">
    <location>
        <position position="173"/>
    </location>
    <ligand>
        <name>Mn(2+)</name>
        <dbReference type="ChEBI" id="CHEBI:29035"/>
        <label>1</label>
    </ligand>
</feature>
<dbReference type="Pfam" id="PF07687">
    <property type="entry name" value="M20_dimer"/>
    <property type="match status" value="1"/>
</dbReference>
<dbReference type="Proteomes" id="UP000581688">
    <property type="component" value="Unassembled WGS sequence"/>
</dbReference>
<proteinExistence type="predicted"/>
<evidence type="ECO:0000313" key="4">
    <source>
        <dbReference type="EMBL" id="MBB6453498.1"/>
    </source>
</evidence>
<dbReference type="InterPro" id="IPR011650">
    <property type="entry name" value="Peptidase_M20_dimer"/>
</dbReference>
<feature type="domain" description="Peptidase M20 dimerisation" evidence="3">
    <location>
        <begin position="196"/>
        <end position="288"/>
    </location>
</feature>
<feature type="binding site" evidence="2">
    <location>
        <position position="370"/>
    </location>
    <ligand>
        <name>Mn(2+)</name>
        <dbReference type="ChEBI" id="CHEBI:29035"/>
        <label>2</label>
    </ligand>
</feature>
<feature type="binding site" evidence="2">
    <location>
        <position position="108"/>
    </location>
    <ligand>
        <name>Mn(2+)</name>
        <dbReference type="ChEBI" id="CHEBI:29035"/>
        <label>2</label>
    </ligand>
</feature>
<dbReference type="AlphaFoldDB" id="A0A841Q531"/>
<dbReference type="NCBIfam" id="TIGR01891">
    <property type="entry name" value="amidohydrolases"/>
    <property type="match status" value="1"/>
</dbReference>
<sequence length="402" mass="44277">MSSTLHQAIKMKQKLQDTRRQLHQYPELSFQEYKTTKYIQHYLEQIDGMEVVTGTENIGLPTGVVGTISSGSGPNIAIRSDIDALPIYEENEHEYVSKNKGIMHACGHDAHTTIALGVASLLSEKMNAGEIKGTVKFIFQPAEEDMDEEGLTGSPYLINAGVLEGVDAILALHVNPEQPVGEIQLNEGYSMASIDTFDACIKGSGGHAAYPHLSTDPISMLPSVLENIQGIISRRTSPLEPAVISVTSIETVPSYNVIPSEVKLQGTIRSYNPERRNMLKKELQNTLELVKTLGGEYELTIHDGEPALNNHPTITKWFEQTTKDLLPDFHIHHGPFGLGGEDFSHMTEIVPGAVFFLGAKVDNQKDRGLHMPKFDINEDALPYGVTLLSETAIRYIKGLYTL</sequence>
<dbReference type="InterPro" id="IPR017439">
    <property type="entry name" value="Amidohydrolase"/>
</dbReference>
<name>A0A841Q531_9BACI</name>
<dbReference type="InterPro" id="IPR036264">
    <property type="entry name" value="Bact_exopeptidase_dim_dom"/>
</dbReference>
<comment type="cofactor">
    <cofactor evidence="2">
        <name>Mn(2+)</name>
        <dbReference type="ChEBI" id="CHEBI:29035"/>
    </cofactor>
    <text evidence="2">The Mn(2+) ion enhances activity.</text>
</comment>
<keyword evidence="1 4" id="KW-0378">Hydrolase</keyword>
<evidence type="ECO:0000256" key="1">
    <source>
        <dbReference type="ARBA" id="ARBA00022801"/>
    </source>
</evidence>
<dbReference type="FunFam" id="3.30.70.360:FF:000001">
    <property type="entry name" value="N-acetyldiaminopimelate deacetylase"/>
    <property type="match status" value="1"/>
</dbReference>
<keyword evidence="2" id="KW-0479">Metal-binding</keyword>
<dbReference type="SUPFAM" id="SSF55031">
    <property type="entry name" value="Bacterial exopeptidase dimerisation domain"/>
    <property type="match status" value="1"/>
</dbReference>
<dbReference type="Gene3D" id="3.30.70.360">
    <property type="match status" value="1"/>
</dbReference>
<dbReference type="Pfam" id="PF01546">
    <property type="entry name" value="Peptidase_M20"/>
    <property type="match status" value="1"/>
</dbReference>
<dbReference type="PANTHER" id="PTHR11014:SF63">
    <property type="entry name" value="METALLOPEPTIDASE, PUTATIVE (AFU_ORTHOLOGUE AFUA_6G09600)-RELATED"/>
    <property type="match status" value="1"/>
</dbReference>